<dbReference type="Proteomes" id="UP000242181">
    <property type="component" value="Unassembled WGS sequence"/>
</dbReference>
<evidence type="ECO:0000313" key="1">
    <source>
        <dbReference type="EMBL" id="PSJ48295.1"/>
    </source>
</evidence>
<protein>
    <submittedName>
        <fullName evidence="1">Uncharacterized protein</fullName>
    </submittedName>
</protein>
<dbReference type="OrthoDB" id="258935at2"/>
<comment type="caution">
    <text evidence="1">The sequence shown here is derived from an EMBL/GenBank/DDBJ whole genome shotgun (WGS) entry which is preliminary data.</text>
</comment>
<dbReference type="EMBL" id="PXYH01000001">
    <property type="protein sequence ID" value="PSJ48295.1"/>
    <property type="molecule type" value="Genomic_DNA"/>
</dbReference>
<sequence length="327" mass="36365">MNHSHWQLIPHQQFCCPAPPASTRLRQGWHRLLRLLGLGEEAPPERQDPLPDYRGFDRAPAVAAMDRFFDDWPEPGDGSVWFLLDPPYSGSAAIARDWARQRGWARLSPPLATELEAADLPGWWRRQGVSGPWLVDDLARYLLRTTGGMGFLRALMVWLLQAKDHGPGLVVCDSWLLGFIDHGLGLAPPRLCRFAPATPGLLRQLGIRGDDRALARLAARARGNVGLALAIQAAEQDSEQSLPEPPANADDLTAFVLHALLLHRGLLPDEVRQVLPGFAGERLACCLLRLEQGGLVQQRQGRWRVRVFAYPAVREFLAARDMCLDSD</sequence>
<accession>A0A2P7RDK9</accession>
<keyword evidence="2" id="KW-1185">Reference proteome</keyword>
<dbReference type="RefSeq" id="WP_106451749.1">
    <property type="nucleotide sequence ID" value="NZ_PXYH01000001.1"/>
</dbReference>
<dbReference type="AlphaFoldDB" id="A0A2P7RDK9"/>
<evidence type="ECO:0000313" key="2">
    <source>
        <dbReference type="Proteomes" id="UP000242181"/>
    </source>
</evidence>
<name>A0A2P7RDK9_9GAMM</name>
<reference evidence="1 2" key="1">
    <citation type="submission" date="2018-03" db="EMBL/GenBank/DDBJ databases">
        <title>The draft genome of Zobellella taiwanensis JCM 13381.</title>
        <authorList>
            <person name="Liu L."/>
            <person name="Li L."/>
            <person name="Wang T."/>
            <person name="Zhang X."/>
            <person name="Liang L."/>
        </authorList>
    </citation>
    <scope>NUCLEOTIDE SEQUENCE [LARGE SCALE GENOMIC DNA]</scope>
    <source>
        <strain evidence="1 2">JCM 13381</strain>
    </source>
</reference>
<organism evidence="1 2">
    <name type="scientific">Zobellella taiwanensis</name>
    <dbReference type="NCBI Taxonomy" id="347535"/>
    <lineage>
        <taxon>Bacteria</taxon>
        <taxon>Pseudomonadati</taxon>
        <taxon>Pseudomonadota</taxon>
        <taxon>Gammaproteobacteria</taxon>
        <taxon>Aeromonadales</taxon>
        <taxon>Aeromonadaceae</taxon>
        <taxon>Zobellella</taxon>
    </lineage>
</organism>
<gene>
    <name evidence="1" type="ORF">C7I36_00270</name>
</gene>
<proteinExistence type="predicted"/>